<accession>A0A923RPC8</accession>
<keyword evidence="3" id="KW-0238">DNA-binding</keyword>
<dbReference type="PANTHER" id="PTHR30419">
    <property type="entry name" value="HTH-TYPE TRANSCRIPTIONAL REGULATOR YBHD"/>
    <property type="match status" value="1"/>
</dbReference>
<gene>
    <name evidence="6" type="ORF">H8S37_05480</name>
</gene>
<keyword evidence="7" id="KW-1185">Reference proteome</keyword>
<evidence type="ECO:0000259" key="5">
    <source>
        <dbReference type="PROSITE" id="PS50931"/>
    </source>
</evidence>
<evidence type="ECO:0000313" key="7">
    <source>
        <dbReference type="Proteomes" id="UP000652477"/>
    </source>
</evidence>
<dbReference type="InterPro" id="IPR036390">
    <property type="entry name" value="WH_DNA-bd_sf"/>
</dbReference>
<keyword evidence="2" id="KW-0805">Transcription regulation</keyword>
<dbReference type="Pfam" id="PF03466">
    <property type="entry name" value="LysR_substrate"/>
    <property type="match status" value="1"/>
</dbReference>
<dbReference type="InterPro" id="IPR036388">
    <property type="entry name" value="WH-like_DNA-bd_sf"/>
</dbReference>
<protein>
    <submittedName>
        <fullName evidence="6">LysR family transcriptional regulator</fullName>
    </submittedName>
</protein>
<dbReference type="Gene3D" id="3.40.190.290">
    <property type="match status" value="1"/>
</dbReference>
<dbReference type="InterPro" id="IPR000847">
    <property type="entry name" value="LysR_HTH_N"/>
</dbReference>
<dbReference type="PRINTS" id="PR00039">
    <property type="entry name" value="HTHLYSR"/>
</dbReference>
<evidence type="ECO:0000256" key="3">
    <source>
        <dbReference type="ARBA" id="ARBA00023125"/>
    </source>
</evidence>
<dbReference type="SUPFAM" id="SSF46785">
    <property type="entry name" value="Winged helix' DNA-binding domain"/>
    <property type="match status" value="1"/>
</dbReference>
<dbReference type="Gene3D" id="1.10.10.10">
    <property type="entry name" value="Winged helix-like DNA-binding domain superfamily/Winged helix DNA-binding domain"/>
    <property type="match status" value="1"/>
</dbReference>
<dbReference type="EMBL" id="JACOPF010000001">
    <property type="protein sequence ID" value="MBC5688379.1"/>
    <property type="molecule type" value="Genomic_DNA"/>
</dbReference>
<dbReference type="InterPro" id="IPR050950">
    <property type="entry name" value="HTH-type_LysR_regulators"/>
</dbReference>
<dbReference type="RefSeq" id="WP_186874996.1">
    <property type="nucleotide sequence ID" value="NZ_JACOPF010000001.1"/>
</dbReference>
<dbReference type="InterPro" id="IPR005119">
    <property type="entry name" value="LysR_subst-bd"/>
</dbReference>
<name>A0A923RPC8_9FIRM</name>
<proteinExistence type="inferred from homology"/>
<dbReference type="GO" id="GO:0003677">
    <property type="term" value="F:DNA binding"/>
    <property type="evidence" value="ECO:0007669"/>
    <property type="project" value="UniProtKB-KW"/>
</dbReference>
<evidence type="ECO:0000256" key="2">
    <source>
        <dbReference type="ARBA" id="ARBA00023015"/>
    </source>
</evidence>
<reference evidence="6" key="1">
    <citation type="submission" date="2020-08" db="EMBL/GenBank/DDBJ databases">
        <title>Genome public.</title>
        <authorList>
            <person name="Liu C."/>
            <person name="Sun Q."/>
        </authorList>
    </citation>
    <scope>NUCLEOTIDE SEQUENCE</scope>
    <source>
        <strain evidence="6">NSJ-55</strain>
    </source>
</reference>
<dbReference type="Proteomes" id="UP000652477">
    <property type="component" value="Unassembled WGS sequence"/>
</dbReference>
<dbReference type="Pfam" id="PF00126">
    <property type="entry name" value="HTH_1"/>
    <property type="match status" value="1"/>
</dbReference>
<comment type="similarity">
    <text evidence="1">Belongs to the LysR transcriptional regulatory family.</text>
</comment>
<dbReference type="GO" id="GO:0003700">
    <property type="term" value="F:DNA-binding transcription factor activity"/>
    <property type="evidence" value="ECO:0007669"/>
    <property type="project" value="InterPro"/>
</dbReference>
<evidence type="ECO:0000313" key="6">
    <source>
        <dbReference type="EMBL" id="MBC5688379.1"/>
    </source>
</evidence>
<feature type="domain" description="HTH lysR-type" evidence="5">
    <location>
        <begin position="1"/>
        <end position="57"/>
    </location>
</feature>
<dbReference type="AlphaFoldDB" id="A0A923RPC8"/>
<evidence type="ECO:0000256" key="1">
    <source>
        <dbReference type="ARBA" id="ARBA00009437"/>
    </source>
</evidence>
<sequence length="315" mass="36262">MNFLNLKYFITIAEEQSISGAARKLFVSQQSLSEHLKKMENEIGVPLFKRNSPLSLTVAGECFFEGAKELLSAYDRMLANIDNVTAKRRSKITIGIATYSIPPFLPELLARFSSKYPQYDVSVIKRQHTDISHSMRGVDLYISYLPLDESLEHVFLLEHDPYSVLFRKDLAERVYGNQWNILEEKLLKTCDLSLLKEMPFCVLKDRQGQIARDLNSIFEQYRLTPKIGFLSESGDLNAEMCLSGSGCLLAPTDFIRRRFFFNRSQDFAELLCYRIQVTGFRPCLAISYERGKHLHSAEICFIKEARAFFTETIDK</sequence>
<dbReference type="GO" id="GO:0005829">
    <property type="term" value="C:cytosol"/>
    <property type="evidence" value="ECO:0007669"/>
    <property type="project" value="TreeGrafter"/>
</dbReference>
<dbReference type="CDD" id="cd05466">
    <property type="entry name" value="PBP2_LTTR_substrate"/>
    <property type="match status" value="1"/>
</dbReference>
<dbReference type="PROSITE" id="PS50931">
    <property type="entry name" value="HTH_LYSR"/>
    <property type="match status" value="1"/>
</dbReference>
<dbReference type="SUPFAM" id="SSF53850">
    <property type="entry name" value="Periplasmic binding protein-like II"/>
    <property type="match status" value="1"/>
</dbReference>
<dbReference type="PANTHER" id="PTHR30419:SF8">
    <property type="entry name" value="NITROGEN ASSIMILATION TRANSCRIPTIONAL ACTIVATOR-RELATED"/>
    <property type="match status" value="1"/>
</dbReference>
<organism evidence="6 7">
    <name type="scientific">Mediterraneibacter hominis</name>
    <dbReference type="NCBI Taxonomy" id="2763054"/>
    <lineage>
        <taxon>Bacteria</taxon>
        <taxon>Bacillati</taxon>
        <taxon>Bacillota</taxon>
        <taxon>Clostridia</taxon>
        <taxon>Lachnospirales</taxon>
        <taxon>Lachnospiraceae</taxon>
        <taxon>Mediterraneibacter</taxon>
    </lineage>
</organism>
<keyword evidence="4" id="KW-0804">Transcription</keyword>
<comment type="caution">
    <text evidence="6">The sequence shown here is derived from an EMBL/GenBank/DDBJ whole genome shotgun (WGS) entry which is preliminary data.</text>
</comment>
<evidence type="ECO:0000256" key="4">
    <source>
        <dbReference type="ARBA" id="ARBA00023163"/>
    </source>
</evidence>